<dbReference type="Proteomes" id="UP001630127">
    <property type="component" value="Unassembled WGS sequence"/>
</dbReference>
<comment type="caution">
    <text evidence="2">The sequence shown here is derived from an EMBL/GenBank/DDBJ whole genome shotgun (WGS) entry which is preliminary data.</text>
</comment>
<sequence>MVPIQSLWKFAQREIDILGPFPKEIGKVEFLIVTIDYFTKWIEAKLLASISEKVMKKFFWKNIICRFGIPSIFITDNRKYLEGEPFKSFYYNLGIKQHFISVAHSQMNE</sequence>
<keyword evidence="3" id="KW-1185">Reference proteome</keyword>
<proteinExistence type="predicted"/>
<evidence type="ECO:0000313" key="2">
    <source>
        <dbReference type="EMBL" id="KAL3513218.1"/>
    </source>
</evidence>
<organism evidence="2 3">
    <name type="scientific">Cinchona calisaya</name>
    <dbReference type="NCBI Taxonomy" id="153742"/>
    <lineage>
        <taxon>Eukaryota</taxon>
        <taxon>Viridiplantae</taxon>
        <taxon>Streptophyta</taxon>
        <taxon>Embryophyta</taxon>
        <taxon>Tracheophyta</taxon>
        <taxon>Spermatophyta</taxon>
        <taxon>Magnoliopsida</taxon>
        <taxon>eudicotyledons</taxon>
        <taxon>Gunneridae</taxon>
        <taxon>Pentapetalae</taxon>
        <taxon>asterids</taxon>
        <taxon>lamiids</taxon>
        <taxon>Gentianales</taxon>
        <taxon>Rubiaceae</taxon>
        <taxon>Cinchonoideae</taxon>
        <taxon>Cinchoneae</taxon>
        <taxon>Cinchona</taxon>
    </lineage>
</organism>
<dbReference type="PANTHER" id="PTHR37984:SF5">
    <property type="entry name" value="PROTEIN NYNRIN-LIKE"/>
    <property type="match status" value="1"/>
</dbReference>
<dbReference type="InterPro" id="IPR050951">
    <property type="entry name" value="Retrovirus_Pol_polyprotein"/>
</dbReference>
<gene>
    <name evidence="2" type="ORF">ACH5RR_025935</name>
</gene>
<evidence type="ECO:0000259" key="1">
    <source>
        <dbReference type="PROSITE" id="PS50994"/>
    </source>
</evidence>
<dbReference type="PANTHER" id="PTHR37984">
    <property type="entry name" value="PROTEIN CBG26694"/>
    <property type="match status" value="1"/>
</dbReference>
<evidence type="ECO:0000313" key="3">
    <source>
        <dbReference type="Proteomes" id="UP001630127"/>
    </source>
</evidence>
<dbReference type="AlphaFoldDB" id="A0ABD2Z279"/>
<dbReference type="Gene3D" id="3.30.420.10">
    <property type="entry name" value="Ribonuclease H-like superfamily/Ribonuclease H"/>
    <property type="match status" value="1"/>
</dbReference>
<dbReference type="InterPro" id="IPR012337">
    <property type="entry name" value="RNaseH-like_sf"/>
</dbReference>
<feature type="domain" description="Integrase catalytic" evidence="1">
    <location>
        <begin position="1"/>
        <end position="109"/>
    </location>
</feature>
<name>A0ABD2Z279_9GENT</name>
<dbReference type="InterPro" id="IPR036397">
    <property type="entry name" value="RNaseH_sf"/>
</dbReference>
<dbReference type="SUPFAM" id="SSF53098">
    <property type="entry name" value="Ribonuclease H-like"/>
    <property type="match status" value="1"/>
</dbReference>
<protein>
    <recommendedName>
        <fullName evidence="1">Integrase catalytic domain-containing protein</fullName>
    </recommendedName>
</protein>
<reference evidence="2 3" key="1">
    <citation type="submission" date="2024-11" db="EMBL/GenBank/DDBJ databases">
        <title>A near-complete genome assembly of Cinchona calisaya.</title>
        <authorList>
            <person name="Lian D.C."/>
            <person name="Zhao X.W."/>
            <person name="Wei L."/>
        </authorList>
    </citation>
    <scope>NUCLEOTIDE SEQUENCE [LARGE SCALE GENOMIC DNA]</scope>
    <source>
        <tissue evidence="2">Nenye</tissue>
    </source>
</reference>
<dbReference type="InterPro" id="IPR001584">
    <property type="entry name" value="Integrase_cat-core"/>
</dbReference>
<accession>A0ABD2Z279</accession>
<dbReference type="EMBL" id="JBJUIK010000011">
    <property type="protein sequence ID" value="KAL3513218.1"/>
    <property type="molecule type" value="Genomic_DNA"/>
</dbReference>
<dbReference type="PROSITE" id="PS50994">
    <property type="entry name" value="INTEGRASE"/>
    <property type="match status" value="1"/>
</dbReference>